<evidence type="ECO:0000256" key="1">
    <source>
        <dbReference type="SAM" id="MobiDB-lite"/>
    </source>
</evidence>
<organism evidence="2 3">
    <name type="scientific">Streptomyces axinellae</name>
    <dbReference type="NCBI Taxonomy" id="552788"/>
    <lineage>
        <taxon>Bacteria</taxon>
        <taxon>Bacillati</taxon>
        <taxon>Actinomycetota</taxon>
        <taxon>Actinomycetes</taxon>
        <taxon>Kitasatosporales</taxon>
        <taxon>Streptomycetaceae</taxon>
        <taxon>Streptomyces</taxon>
    </lineage>
</organism>
<accession>A0ABP6D8I7</accession>
<dbReference type="EMBL" id="BAAARJ010000028">
    <property type="protein sequence ID" value="GAA2636773.1"/>
    <property type="molecule type" value="Genomic_DNA"/>
</dbReference>
<keyword evidence="3" id="KW-1185">Reference proteome</keyword>
<proteinExistence type="predicted"/>
<comment type="caution">
    <text evidence="2">The sequence shown here is derived from an EMBL/GenBank/DDBJ whole genome shotgun (WGS) entry which is preliminary data.</text>
</comment>
<dbReference type="Proteomes" id="UP001501447">
    <property type="component" value="Unassembled WGS sequence"/>
</dbReference>
<evidence type="ECO:0000313" key="2">
    <source>
        <dbReference type="EMBL" id="GAA2636773.1"/>
    </source>
</evidence>
<sequence length="110" mass="11583">MVRGHSGRRPGQGRPARQAALNGTLPTHSITEAIEVRRASGRPSSDPQGEESEGWPCVLSGEVDELLRDLSLPAEVFGALVAATVEINETKAWSRAAPPPPGGRSSCACR</sequence>
<name>A0ABP6D8I7_9ACTN</name>
<feature type="region of interest" description="Disordered" evidence="1">
    <location>
        <begin position="1"/>
        <end position="56"/>
    </location>
</feature>
<gene>
    <name evidence="2" type="ORF">GCM10009863_61670</name>
</gene>
<feature type="region of interest" description="Disordered" evidence="1">
    <location>
        <begin position="90"/>
        <end position="110"/>
    </location>
</feature>
<protein>
    <submittedName>
        <fullName evidence="2">Uncharacterized protein</fullName>
    </submittedName>
</protein>
<reference evidence="3" key="1">
    <citation type="journal article" date="2019" name="Int. J. Syst. Evol. Microbiol.">
        <title>The Global Catalogue of Microorganisms (GCM) 10K type strain sequencing project: providing services to taxonomists for standard genome sequencing and annotation.</title>
        <authorList>
            <consortium name="The Broad Institute Genomics Platform"/>
            <consortium name="The Broad Institute Genome Sequencing Center for Infectious Disease"/>
            <person name="Wu L."/>
            <person name="Ma J."/>
        </authorList>
    </citation>
    <scope>NUCLEOTIDE SEQUENCE [LARGE SCALE GENOMIC DNA]</scope>
    <source>
        <strain evidence="3">JCM 16373</strain>
    </source>
</reference>
<evidence type="ECO:0000313" key="3">
    <source>
        <dbReference type="Proteomes" id="UP001501447"/>
    </source>
</evidence>